<dbReference type="OrthoDB" id="9909302at2"/>
<gene>
    <name evidence="1" type="ordered locus">Msip34_2018</name>
</gene>
<evidence type="ECO:0000313" key="2">
    <source>
        <dbReference type="Proteomes" id="UP000002743"/>
    </source>
</evidence>
<dbReference type="EMBL" id="CP001674">
    <property type="protein sequence ID" value="ACT51260.1"/>
    <property type="molecule type" value="Genomic_DNA"/>
</dbReference>
<evidence type="ECO:0000313" key="1">
    <source>
        <dbReference type="EMBL" id="ACT51260.1"/>
    </source>
</evidence>
<name>C6X7T3_METGS</name>
<reference evidence="2" key="1">
    <citation type="submission" date="2009-07" db="EMBL/GenBank/DDBJ databases">
        <title>Complete sequence of chromosome of Methylovorus sp. SIP3-4.</title>
        <authorList>
            <person name="Lucas S."/>
            <person name="Copeland A."/>
            <person name="Lapidus A."/>
            <person name="Glavina del Rio T."/>
            <person name="Tice H."/>
            <person name="Bruce D."/>
            <person name="Goodwin L."/>
            <person name="Pitluck S."/>
            <person name="Clum A."/>
            <person name="Larimer F."/>
            <person name="Land M."/>
            <person name="Hauser L."/>
            <person name="Kyrpides N."/>
            <person name="Mikhailova N."/>
            <person name="Kayluzhnaya M."/>
            <person name="Chistoserdova L."/>
        </authorList>
    </citation>
    <scope>NUCLEOTIDE SEQUENCE [LARGE SCALE GENOMIC DNA]</scope>
    <source>
        <strain evidence="2">SIP3-4</strain>
    </source>
</reference>
<keyword evidence="2" id="KW-1185">Reference proteome</keyword>
<dbReference type="STRING" id="582744.Msip34_2018"/>
<accession>C6X7T3</accession>
<protein>
    <submittedName>
        <fullName evidence="1">Uncharacterized protein</fullName>
    </submittedName>
</protein>
<dbReference type="Proteomes" id="UP000002743">
    <property type="component" value="Chromosome"/>
</dbReference>
<reference evidence="1 2" key="2">
    <citation type="journal article" date="2011" name="J. Bacteriol.">
        <title>Genomes of three methylotrophs from a single niche uncover genetic and metabolic divergence of Methylophilaceae.</title>
        <authorList>
            <person name="Lapidus A."/>
            <person name="Clum A."/>
            <person name="Labutti K."/>
            <person name="Kaluzhnaya M.G."/>
            <person name="Lim S."/>
            <person name="Beck D.A."/>
            <person name="Glavina Del Rio T."/>
            <person name="Nolan M."/>
            <person name="Mavromatis K."/>
            <person name="Huntemann M."/>
            <person name="Lucas S."/>
            <person name="Lidstrom M.E."/>
            <person name="Ivanova N."/>
            <person name="Chistoserdova L."/>
        </authorList>
    </citation>
    <scope>NUCLEOTIDE SEQUENCE [LARGE SCALE GENOMIC DNA]</scope>
    <source>
        <strain evidence="1 2">SIP3-4</strain>
    </source>
</reference>
<dbReference type="HOGENOM" id="CLU_2538689_0_0_4"/>
<dbReference type="RefSeq" id="WP_015830607.1">
    <property type="nucleotide sequence ID" value="NC_012969.1"/>
</dbReference>
<dbReference type="AlphaFoldDB" id="C6X7T3"/>
<organism evidence="1 2">
    <name type="scientific">Methylovorus glucosotrophus (strain SIP3-4)</name>
    <dbReference type="NCBI Taxonomy" id="582744"/>
    <lineage>
        <taxon>Bacteria</taxon>
        <taxon>Pseudomonadati</taxon>
        <taxon>Pseudomonadota</taxon>
        <taxon>Betaproteobacteria</taxon>
        <taxon>Nitrosomonadales</taxon>
        <taxon>Methylophilaceae</taxon>
        <taxon>Methylovorus</taxon>
    </lineage>
</organism>
<dbReference type="KEGG" id="mei:Msip34_2018"/>
<proteinExistence type="predicted"/>
<sequence>MTTQELLNHLKSKYPSYEFGLEPTTDYDEPNLPEKLISLIHQDIAIVDLFSSCCSRFTADPLSDYGISIDDANLIKQHNKVSM</sequence>